<protein>
    <recommendedName>
        <fullName evidence="8">Coactosin-like protein</fullName>
    </recommendedName>
</protein>
<dbReference type="PROSITE" id="PS51263">
    <property type="entry name" value="ADF_H"/>
    <property type="match status" value="2"/>
</dbReference>
<evidence type="ECO:0000313" key="10">
    <source>
        <dbReference type="EMBL" id="CAH1796629.1"/>
    </source>
</evidence>
<name>A0A8J1TVI5_OWEFU</name>
<dbReference type="CDD" id="cd11282">
    <property type="entry name" value="ADF_coactosin_like"/>
    <property type="match status" value="2"/>
</dbReference>
<dbReference type="AlphaFoldDB" id="A0A8J1TVI5"/>
<dbReference type="Gene3D" id="3.40.20.10">
    <property type="entry name" value="Severin"/>
    <property type="match status" value="2"/>
</dbReference>
<keyword evidence="3" id="KW-0009">Actin-binding</keyword>
<comment type="subcellular location">
    <subcellularLocation>
        <location evidence="1">Cytoplasm</location>
        <location evidence="1">Cytoskeleton</location>
    </subcellularLocation>
</comment>
<sequence length="323" mass="35095">MSTTAEFEDVDAFKEAIGAVRDDSNSTNYTVVGHVNGSPNLLGVVATGENIGDVLDLFSPTEMMYALVRLSTKVDMSTTVKFVYIHWMGDQIPFAKRGRMGVVHGSIKELFQPSHVEIETSILADLEEENIMALLANVEGTKDKSIEAARVDPKHERSFIGRGTSRAVEESPKKIAPKGVAIETGEGVVEAIADVRNDESPCNWCLVGYEGGNPKAPLKLFGSGDEGVGGLIDLLDDSEVLYGMCRVTDVVDDITTVKFVYINWIGETVKPMTKAKTSTYKASIEELFSPHHASIFGCDRSEVTEKRIMDVVTASSGSKSFVM</sequence>
<dbReference type="Pfam" id="PF00241">
    <property type="entry name" value="Cofilin_ADF"/>
    <property type="match status" value="2"/>
</dbReference>
<dbReference type="InterPro" id="IPR029006">
    <property type="entry name" value="ADF-H/Gelsolin-like_dom_sf"/>
</dbReference>
<proteinExistence type="inferred from homology"/>
<feature type="domain" description="ADF-H" evidence="9">
    <location>
        <begin position="4"/>
        <end position="136"/>
    </location>
</feature>
<dbReference type="SMART" id="SM00102">
    <property type="entry name" value="ADF"/>
    <property type="match status" value="2"/>
</dbReference>
<evidence type="ECO:0000256" key="6">
    <source>
        <dbReference type="ARBA" id="ARBA00058385"/>
    </source>
</evidence>
<dbReference type="FunFam" id="3.40.20.10:FF:000018">
    <property type="entry name" value="Coactosin-like 1"/>
    <property type="match status" value="2"/>
</dbReference>
<keyword evidence="2" id="KW-0963">Cytoplasm</keyword>
<evidence type="ECO:0000259" key="9">
    <source>
        <dbReference type="PROSITE" id="PS51263"/>
    </source>
</evidence>
<comment type="similarity">
    <text evidence="5">Belongs to the actin-binding proteins ADF family. Coactosin subfamily.</text>
</comment>
<accession>A0A8J1TVI5</accession>
<dbReference type="GO" id="GO:0030427">
    <property type="term" value="C:site of polarized growth"/>
    <property type="evidence" value="ECO:0007669"/>
    <property type="project" value="TreeGrafter"/>
</dbReference>
<dbReference type="Proteomes" id="UP000749559">
    <property type="component" value="Unassembled WGS sequence"/>
</dbReference>
<evidence type="ECO:0000256" key="3">
    <source>
        <dbReference type="ARBA" id="ARBA00023203"/>
    </source>
</evidence>
<evidence type="ECO:0000256" key="8">
    <source>
        <dbReference type="ARBA" id="ARBA00068121"/>
    </source>
</evidence>
<keyword evidence="11" id="KW-1185">Reference proteome</keyword>
<evidence type="ECO:0000256" key="5">
    <source>
        <dbReference type="ARBA" id="ARBA00038052"/>
    </source>
</evidence>
<feature type="domain" description="ADF-H" evidence="9">
    <location>
        <begin position="179"/>
        <end position="313"/>
    </location>
</feature>
<dbReference type="GO" id="GO:0030864">
    <property type="term" value="C:cortical actin cytoskeleton"/>
    <property type="evidence" value="ECO:0007669"/>
    <property type="project" value="TreeGrafter"/>
</dbReference>
<organism evidence="10 11">
    <name type="scientific">Owenia fusiformis</name>
    <name type="common">Polychaete worm</name>
    <dbReference type="NCBI Taxonomy" id="6347"/>
    <lineage>
        <taxon>Eukaryota</taxon>
        <taxon>Metazoa</taxon>
        <taxon>Spiralia</taxon>
        <taxon>Lophotrochozoa</taxon>
        <taxon>Annelida</taxon>
        <taxon>Polychaeta</taxon>
        <taxon>Sedentaria</taxon>
        <taxon>Canalipalpata</taxon>
        <taxon>Sabellida</taxon>
        <taxon>Oweniida</taxon>
        <taxon>Oweniidae</taxon>
        <taxon>Owenia</taxon>
    </lineage>
</organism>
<dbReference type="EMBL" id="CAIIXF020000010">
    <property type="protein sequence ID" value="CAH1796629.1"/>
    <property type="molecule type" value="Genomic_DNA"/>
</dbReference>
<dbReference type="GO" id="GO:0030833">
    <property type="term" value="P:regulation of actin filament polymerization"/>
    <property type="evidence" value="ECO:0007669"/>
    <property type="project" value="TreeGrafter"/>
</dbReference>
<evidence type="ECO:0000313" key="11">
    <source>
        <dbReference type="Proteomes" id="UP000749559"/>
    </source>
</evidence>
<dbReference type="GO" id="GO:0005884">
    <property type="term" value="C:actin filament"/>
    <property type="evidence" value="ECO:0007669"/>
    <property type="project" value="TreeGrafter"/>
</dbReference>
<dbReference type="SUPFAM" id="SSF55753">
    <property type="entry name" value="Actin depolymerizing proteins"/>
    <property type="match status" value="2"/>
</dbReference>
<dbReference type="PANTHER" id="PTHR10829">
    <property type="entry name" value="CORTACTIN AND DREBRIN"/>
    <property type="match status" value="1"/>
</dbReference>
<reference evidence="10" key="1">
    <citation type="submission" date="2022-03" db="EMBL/GenBank/DDBJ databases">
        <authorList>
            <person name="Martin C."/>
        </authorList>
    </citation>
    <scope>NUCLEOTIDE SEQUENCE</scope>
</reference>
<keyword evidence="4" id="KW-0206">Cytoskeleton</keyword>
<comment type="caution">
    <text evidence="10">The sequence shown here is derived from an EMBL/GenBank/DDBJ whole genome shotgun (WGS) entry which is preliminary data.</text>
</comment>
<evidence type="ECO:0000256" key="4">
    <source>
        <dbReference type="ARBA" id="ARBA00023212"/>
    </source>
</evidence>
<evidence type="ECO:0000256" key="1">
    <source>
        <dbReference type="ARBA" id="ARBA00004245"/>
    </source>
</evidence>
<dbReference type="PANTHER" id="PTHR10829:SF56">
    <property type="entry name" value="ADF-H DOMAIN-CONTAINING PROTEIN"/>
    <property type="match status" value="1"/>
</dbReference>
<dbReference type="OrthoDB" id="20822at2759"/>
<evidence type="ECO:0000256" key="2">
    <source>
        <dbReference type="ARBA" id="ARBA00022490"/>
    </source>
</evidence>
<gene>
    <name evidence="10" type="ORF">OFUS_LOCUS21019</name>
</gene>
<evidence type="ECO:0000256" key="7">
    <source>
        <dbReference type="ARBA" id="ARBA00062335"/>
    </source>
</evidence>
<comment type="function">
    <text evidence="6">Binds to F-actin in a calcium-independent manner. Has no direct effect on actin depolymerization. Acts as a chaperone for ALOX5 (5LO), influencing both its stability and activity in leukotrienes synthesis.</text>
</comment>
<dbReference type="InterPro" id="IPR002108">
    <property type="entry name" value="ADF-H"/>
</dbReference>
<comment type="subunit">
    <text evidence="7">Interacts with 5-lipoxygenase (ALOX5/5LO) in a calcium-independent manner. Binds to F-actin with a stoichiometry of 1:2.</text>
</comment>
<dbReference type="GO" id="GO:0051015">
    <property type="term" value="F:actin filament binding"/>
    <property type="evidence" value="ECO:0007669"/>
    <property type="project" value="TreeGrafter"/>
</dbReference>